<keyword evidence="2" id="KW-0472">Membrane</keyword>
<dbReference type="EMBL" id="FNEI01000001">
    <property type="protein sequence ID" value="SDI19427.1"/>
    <property type="molecule type" value="Genomic_DNA"/>
</dbReference>
<evidence type="ECO:0000256" key="1">
    <source>
        <dbReference type="SAM" id="MobiDB-lite"/>
    </source>
</evidence>
<evidence type="ECO:0000313" key="5">
    <source>
        <dbReference type="Proteomes" id="UP000182130"/>
    </source>
</evidence>
<accession>A0A1G8IKX3</accession>
<evidence type="ECO:0000313" key="4">
    <source>
        <dbReference type="EMBL" id="SDI19427.1"/>
    </source>
</evidence>
<evidence type="ECO:0000259" key="3">
    <source>
        <dbReference type="Pfam" id="PF09851"/>
    </source>
</evidence>
<dbReference type="STRING" id="1045773.SAMN05216555_101276"/>
<dbReference type="InterPro" id="IPR018649">
    <property type="entry name" value="SHOCT"/>
</dbReference>
<gene>
    <name evidence="4" type="ORF">SAMN05216555_101276</name>
</gene>
<organism evidence="4 5">
    <name type="scientific">Arthrobacter cupressi</name>
    <dbReference type="NCBI Taxonomy" id="1045773"/>
    <lineage>
        <taxon>Bacteria</taxon>
        <taxon>Bacillati</taxon>
        <taxon>Actinomycetota</taxon>
        <taxon>Actinomycetes</taxon>
        <taxon>Micrococcales</taxon>
        <taxon>Micrococcaceae</taxon>
        <taxon>Arthrobacter</taxon>
    </lineage>
</organism>
<keyword evidence="5" id="KW-1185">Reference proteome</keyword>
<evidence type="ECO:0000256" key="2">
    <source>
        <dbReference type="SAM" id="Phobius"/>
    </source>
</evidence>
<dbReference type="Pfam" id="PF09851">
    <property type="entry name" value="SHOCT"/>
    <property type="match status" value="1"/>
</dbReference>
<dbReference type="AlphaFoldDB" id="A0A1G8IKX3"/>
<feature type="region of interest" description="Disordered" evidence="1">
    <location>
        <begin position="1"/>
        <end position="23"/>
    </location>
</feature>
<protein>
    <submittedName>
        <fullName evidence="4">Putative membrane protein</fullName>
    </submittedName>
</protein>
<sequence>MQSRKSSDGPDAPGPTAKSLDPDMFTTLSTTVGALAANVPAAVAAHGPWDGGGGFWPLFLLIPLFWILVIGFFIFFARRTWRHNHHWAAAQGAEGVLRERYARGEIDETEYRQRLEVLRANPK</sequence>
<proteinExistence type="predicted"/>
<reference evidence="5" key="1">
    <citation type="submission" date="2016-10" db="EMBL/GenBank/DDBJ databases">
        <authorList>
            <person name="Varghese N."/>
            <person name="Submissions S."/>
        </authorList>
    </citation>
    <scope>NUCLEOTIDE SEQUENCE [LARGE SCALE GENOMIC DNA]</scope>
    <source>
        <strain evidence="5">CGMCC 1.10783</strain>
    </source>
</reference>
<keyword evidence="2" id="KW-0812">Transmembrane</keyword>
<feature type="domain" description="SHOCT" evidence="3">
    <location>
        <begin position="96"/>
        <end position="118"/>
    </location>
</feature>
<dbReference type="Proteomes" id="UP000182130">
    <property type="component" value="Unassembled WGS sequence"/>
</dbReference>
<feature type="transmembrane region" description="Helical" evidence="2">
    <location>
        <begin position="55"/>
        <end position="77"/>
    </location>
</feature>
<name>A0A1G8IKX3_9MICC</name>
<keyword evidence="2" id="KW-1133">Transmembrane helix</keyword>